<dbReference type="GO" id="GO:0005886">
    <property type="term" value="C:plasma membrane"/>
    <property type="evidence" value="ECO:0007669"/>
    <property type="project" value="TreeGrafter"/>
</dbReference>
<feature type="transmembrane region" description="Helical" evidence="1">
    <location>
        <begin position="61"/>
        <end position="79"/>
    </location>
</feature>
<dbReference type="Proteomes" id="UP000253345">
    <property type="component" value="Unassembled WGS sequence"/>
</dbReference>
<evidence type="ECO:0000313" key="3">
    <source>
        <dbReference type="Proteomes" id="UP000253345"/>
    </source>
</evidence>
<dbReference type="EMBL" id="QPJL01000004">
    <property type="protein sequence ID" value="RCW86655.1"/>
    <property type="molecule type" value="Genomic_DNA"/>
</dbReference>
<keyword evidence="3" id="KW-1185">Reference proteome</keyword>
<dbReference type="Pfam" id="PF03729">
    <property type="entry name" value="DUF308"/>
    <property type="match status" value="1"/>
</dbReference>
<dbReference type="PANTHER" id="PTHR34989:SF1">
    <property type="entry name" value="PROTEIN HDED"/>
    <property type="match status" value="1"/>
</dbReference>
<accession>A0A368Z2I2</accession>
<dbReference type="RefSeq" id="WP_114348365.1">
    <property type="nucleotide sequence ID" value="NZ_QPJL01000004.1"/>
</dbReference>
<protein>
    <submittedName>
        <fullName evidence="2">Uncharacterized membrane protein HdeD (DUF308 family)</fullName>
    </submittedName>
</protein>
<feature type="transmembrane region" description="Helical" evidence="1">
    <location>
        <begin position="85"/>
        <end position="106"/>
    </location>
</feature>
<sequence length="174" mass="18508">MRYWFLWMIAGLISLFGGFFALANPLAATLTAELLAGWMFVAVGIMTMVSAFGDQGWGGRILSLLIGLIILILGIDLIVNPLAGIVSLTFVVAIGLLVMGVLRLLLAFRSDFAQLRWVLILSGAVSLLLGAMIMSNFPQSAALVLGVYLAVELISNGVSLIVLSLARKSEPEVA</sequence>
<feature type="transmembrane region" description="Helical" evidence="1">
    <location>
        <begin position="143"/>
        <end position="166"/>
    </location>
</feature>
<evidence type="ECO:0000313" key="2">
    <source>
        <dbReference type="EMBL" id="RCW86655.1"/>
    </source>
</evidence>
<dbReference type="AlphaFoldDB" id="A0A368Z2I2"/>
<keyword evidence="1" id="KW-1133">Transmembrane helix</keyword>
<dbReference type="OrthoDB" id="5678253at2"/>
<keyword evidence="1" id="KW-0472">Membrane</keyword>
<feature type="transmembrane region" description="Helical" evidence="1">
    <location>
        <begin position="118"/>
        <end position="137"/>
    </location>
</feature>
<organism evidence="2 3">
    <name type="scientific">Paracoccus lutimaris</name>
    <dbReference type="NCBI Taxonomy" id="1490030"/>
    <lineage>
        <taxon>Bacteria</taxon>
        <taxon>Pseudomonadati</taxon>
        <taxon>Pseudomonadota</taxon>
        <taxon>Alphaproteobacteria</taxon>
        <taxon>Rhodobacterales</taxon>
        <taxon>Paracoccaceae</taxon>
        <taxon>Paracoccus</taxon>
    </lineage>
</organism>
<feature type="transmembrane region" description="Helical" evidence="1">
    <location>
        <begin position="35"/>
        <end position="54"/>
    </location>
</feature>
<reference evidence="2 3" key="1">
    <citation type="submission" date="2018-07" db="EMBL/GenBank/DDBJ databases">
        <title>Genomic Encyclopedia of Type Strains, Phase III (KMG-III): the genomes of soil and plant-associated and newly described type strains.</title>
        <authorList>
            <person name="Whitman W."/>
        </authorList>
    </citation>
    <scope>NUCLEOTIDE SEQUENCE [LARGE SCALE GENOMIC DNA]</scope>
    <source>
        <strain evidence="2 3">CECT 8525</strain>
    </source>
</reference>
<proteinExistence type="predicted"/>
<gene>
    <name evidence="2" type="ORF">DFP89_10440</name>
</gene>
<evidence type="ECO:0000256" key="1">
    <source>
        <dbReference type="SAM" id="Phobius"/>
    </source>
</evidence>
<dbReference type="PANTHER" id="PTHR34989">
    <property type="entry name" value="PROTEIN HDED"/>
    <property type="match status" value="1"/>
</dbReference>
<keyword evidence="1" id="KW-0812">Transmembrane</keyword>
<dbReference type="InterPro" id="IPR052712">
    <property type="entry name" value="Acid_resist_chaperone_HdeD"/>
</dbReference>
<name>A0A368Z2I2_9RHOB</name>
<comment type="caution">
    <text evidence="2">The sequence shown here is derived from an EMBL/GenBank/DDBJ whole genome shotgun (WGS) entry which is preliminary data.</text>
</comment>
<dbReference type="InterPro" id="IPR005325">
    <property type="entry name" value="DUF308_memb"/>
</dbReference>